<feature type="region of interest" description="Disordered" evidence="1">
    <location>
        <begin position="1"/>
        <end position="21"/>
    </location>
</feature>
<organism evidence="3">
    <name type="scientific">Sesamum latifolium</name>
    <dbReference type="NCBI Taxonomy" id="2727402"/>
    <lineage>
        <taxon>Eukaryota</taxon>
        <taxon>Viridiplantae</taxon>
        <taxon>Streptophyta</taxon>
        <taxon>Embryophyta</taxon>
        <taxon>Tracheophyta</taxon>
        <taxon>Spermatophyta</taxon>
        <taxon>Magnoliopsida</taxon>
        <taxon>eudicotyledons</taxon>
        <taxon>Gunneridae</taxon>
        <taxon>Pentapetalae</taxon>
        <taxon>asterids</taxon>
        <taxon>lamiids</taxon>
        <taxon>Lamiales</taxon>
        <taxon>Pedaliaceae</taxon>
        <taxon>Sesamum</taxon>
    </lineage>
</organism>
<comment type="caution">
    <text evidence="3">The sequence shown here is derived from an EMBL/GenBank/DDBJ whole genome shotgun (WGS) entry which is preliminary data.</text>
</comment>
<dbReference type="Pfam" id="PF21156">
    <property type="entry name" value="ISOA1-3_C"/>
    <property type="match status" value="1"/>
</dbReference>
<dbReference type="SUPFAM" id="SSF51011">
    <property type="entry name" value="Glycosyl hydrolase domain"/>
    <property type="match status" value="1"/>
</dbReference>
<dbReference type="EMBL" id="JACGWN010000008">
    <property type="protein sequence ID" value="KAL0439997.1"/>
    <property type="molecule type" value="Genomic_DNA"/>
</dbReference>
<reference evidence="3" key="1">
    <citation type="submission" date="2020-06" db="EMBL/GenBank/DDBJ databases">
        <authorList>
            <person name="Li T."/>
            <person name="Hu X."/>
            <person name="Zhang T."/>
            <person name="Song X."/>
            <person name="Zhang H."/>
            <person name="Dai N."/>
            <person name="Sheng W."/>
            <person name="Hou X."/>
            <person name="Wei L."/>
        </authorList>
    </citation>
    <scope>NUCLEOTIDE SEQUENCE</scope>
    <source>
        <strain evidence="3">KEN1</strain>
        <tissue evidence="3">Leaf</tissue>
    </source>
</reference>
<dbReference type="InterPro" id="IPR048650">
    <property type="entry name" value="ISOA1-3-like_C"/>
</dbReference>
<sequence>MRAGGSGTSDNRVGLPGNGNRLHEENGGDLYVAFNAHDYFVKAVIPSPPDSRKWFRVVDTNLESPDDFVPEGVPGIKKIYNMAPYSSIILESKM</sequence>
<feature type="domain" description="Isoamylase 1-3-like C-terminal" evidence="2">
    <location>
        <begin position="22"/>
        <end position="70"/>
    </location>
</feature>
<proteinExistence type="predicted"/>
<dbReference type="AlphaFoldDB" id="A0AAW2WHT8"/>
<dbReference type="PANTHER" id="PTHR43002">
    <property type="entry name" value="GLYCOGEN DEBRANCHING ENZYME"/>
    <property type="match status" value="1"/>
</dbReference>
<evidence type="ECO:0000259" key="2">
    <source>
        <dbReference type="Pfam" id="PF21156"/>
    </source>
</evidence>
<accession>A0AAW2WHT8</accession>
<protein>
    <submittedName>
        <fullName evidence="3">Isoamylase 3, chloroplastic</fullName>
    </submittedName>
</protein>
<name>A0AAW2WHT8_9LAMI</name>
<gene>
    <name evidence="3" type="ORF">Slati_2482700</name>
</gene>
<reference evidence="3" key="2">
    <citation type="journal article" date="2024" name="Plant">
        <title>Genomic evolution and insights into agronomic trait innovations of Sesamum species.</title>
        <authorList>
            <person name="Miao H."/>
            <person name="Wang L."/>
            <person name="Qu L."/>
            <person name="Liu H."/>
            <person name="Sun Y."/>
            <person name="Le M."/>
            <person name="Wang Q."/>
            <person name="Wei S."/>
            <person name="Zheng Y."/>
            <person name="Lin W."/>
            <person name="Duan Y."/>
            <person name="Cao H."/>
            <person name="Xiong S."/>
            <person name="Wang X."/>
            <person name="Wei L."/>
            <person name="Li C."/>
            <person name="Ma Q."/>
            <person name="Ju M."/>
            <person name="Zhao R."/>
            <person name="Li G."/>
            <person name="Mu C."/>
            <person name="Tian Q."/>
            <person name="Mei H."/>
            <person name="Zhang T."/>
            <person name="Gao T."/>
            <person name="Zhang H."/>
        </authorList>
    </citation>
    <scope>NUCLEOTIDE SEQUENCE</scope>
    <source>
        <strain evidence="3">KEN1</strain>
    </source>
</reference>
<evidence type="ECO:0000256" key="1">
    <source>
        <dbReference type="SAM" id="MobiDB-lite"/>
    </source>
</evidence>
<dbReference type="InterPro" id="IPR013780">
    <property type="entry name" value="Glyco_hydro_b"/>
</dbReference>
<evidence type="ECO:0000313" key="3">
    <source>
        <dbReference type="EMBL" id="KAL0439997.1"/>
    </source>
</evidence>
<dbReference type="Gene3D" id="2.60.40.1180">
    <property type="entry name" value="Golgi alpha-mannosidase II"/>
    <property type="match status" value="1"/>
</dbReference>